<dbReference type="InterPro" id="IPR041468">
    <property type="entry name" value="HTH_ParB/Spo0J"/>
</dbReference>
<dbReference type="SUPFAM" id="SSF109709">
    <property type="entry name" value="KorB DNA-binding domain-like"/>
    <property type="match status" value="1"/>
</dbReference>
<dbReference type="Pfam" id="PF23552">
    <property type="entry name" value="ParB_C"/>
    <property type="match status" value="1"/>
</dbReference>
<dbReference type="SUPFAM" id="SSF110849">
    <property type="entry name" value="ParB/Sulfiredoxin"/>
    <property type="match status" value="1"/>
</dbReference>
<sequence>MSERRRPGLGRGLGALIPAAPTERTPLPGPAGNPGPVLMSDRGVAAAKVAMVPPPPVGAHFAEVPLDFITPNPRQPREVFDEEALTELVTSIKEVGLLQPVVVRQIAPERYELIMGERRWRACREAGLEAIPAIVRATDDEKLLLDALLENLHRAQLNPLEEAAAYDQLLKDFNCTHDQLADRIGRSRPQVSNTLRLLRLSPAVQRRVAAGVLSAGHARALLSVEDSEEQDRLAHRIVAEGLSVRAVEEIVTLMGSRPQASPRSKGPRAGARLSPALSDLATRLSDRFETRVKVDLGQKKGKITVEFASMEDLERILGSLAPGEGPVLQKGLLDGGPEETETDS</sequence>
<feature type="region of interest" description="Disordered" evidence="4">
    <location>
        <begin position="1"/>
        <end position="32"/>
    </location>
</feature>
<dbReference type="InterPro" id="IPR057240">
    <property type="entry name" value="ParB_dimer_C"/>
</dbReference>
<dbReference type="CDD" id="cd16393">
    <property type="entry name" value="SPO0J_N"/>
    <property type="match status" value="1"/>
</dbReference>
<organism evidence="6 7">
    <name type="scientific">Streptomyces andamanensis</name>
    <dbReference type="NCBI Taxonomy" id="1565035"/>
    <lineage>
        <taxon>Bacteria</taxon>
        <taxon>Bacillati</taxon>
        <taxon>Actinomycetota</taxon>
        <taxon>Actinomycetes</taxon>
        <taxon>Kitasatosporales</taxon>
        <taxon>Streptomycetaceae</taxon>
        <taxon>Streptomyces</taxon>
    </lineage>
</organism>
<dbReference type="PANTHER" id="PTHR33375:SF1">
    <property type="entry name" value="CHROMOSOME-PARTITIONING PROTEIN PARB-RELATED"/>
    <property type="match status" value="1"/>
</dbReference>
<evidence type="ECO:0000259" key="5">
    <source>
        <dbReference type="SMART" id="SM00470"/>
    </source>
</evidence>
<keyword evidence="7" id="KW-1185">Reference proteome</keyword>
<dbReference type="SMART" id="SM00470">
    <property type="entry name" value="ParB"/>
    <property type="match status" value="1"/>
</dbReference>
<dbReference type="Gene3D" id="1.10.10.2830">
    <property type="match status" value="1"/>
</dbReference>
<dbReference type="EMBL" id="JBHSDP010000013">
    <property type="protein sequence ID" value="MFC4328610.1"/>
    <property type="molecule type" value="Genomic_DNA"/>
</dbReference>
<dbReference type="RefSeq" id="WP_026252263.1">
    <property type="nucleotide sequence ID" value="NZ_JBHSDP010000013.1"/>
</dbReference>
<dbReference type="Pfam" id="PF17762">
    <property type="entry name" value="HTH_ParB"/>
    <property type="match status" value="1"/>
</dbReference>
<name>A0ABV8TDF9_9ACTN</name>
<feature type="region of interest" description="Disordered" evidence="4">
    <location>
        <begin position="321"/>
        <end position="344"/>
    </location>
</feature>
<dbReference type="NCBIfam" id="TIGR00180">
    <property type="entry name" value="parB_part"/>
    <property type="match status" value="1"/>
</dbReference>
<dbReference type="Proteomes" id="UP001595824">
    <property type="component" value="Unassembled WGS sequence"/>
</dbReference>
<dbReference type="Gene3D" id="3.90.1530.30">
    <property type="match status" value="1"/>
</dbReference>
<comment type="caution">
    <text evidence="6">The sequence shown here is derived from an EMBL/GenBank/DDBJ whole genome shotgun (WGS) entry which is preliminary data.</text>
</comment>
<dbReference type="InterPro" id="IPR050336">
    <property type="entry name" value="Chromosome_partition/occlusion"/>
</dbReference>
<dbReference type="InterPro" id="IPR003115">
    <property type="entry name" value="ParB_N"/>
</dbReference>
<evidence type="ECO:0000313" key="6">
    <source>
        <dbReference type="EMBL" id="MFC4328610.1"/>
    </source>
</evidence>
<keyword evidence="2" id="KW-0159">Chromosome partition</keyword>
<dbReference type="InterPro" id="IPR036086">
    <property type="entry name" value="ParB/Sulfiredoxin_sf"/>
</dbReference>
<evidence type="ECO:0000256" key="1">
    <source>
        <dbReference type="ARBA" id="ARBA00006295"/>
    </source>
</evidence>
<proteinExistence type="inferred from homology"/>
<dbReference type="PANTHER" id="PTHR33375">
    <property type="entry name" value="CHROMOSOME-PARTITIONING PROTEIN PARB-RELATED"/>
    <property type="match status" value="1"/>
</dbReference>
<comment type="similarity">
    <text evidence="1">Belongs to the ParB family.</text>
</comment>
<keyword evidence="3" id="KW-0238">DNA-binding</keyword>
<gene>
    <name evidence="6" type="ORF">ACFPC0_12335</name>
</gene>
<accession>A0ABV8TDF9</accession>
<dbReference type="InterPro" id="IPR004437">
    <property type="entry name" value="ParB/RepB/Spo0J"/>
</dbReference>
<evidence type="ECO:0000256" key="4">
    <source>
        <dbReference type="SAM" id="MobiDB-lite"/>
    </source>
</evidence>
<reference evidence="7" key="1">
    <citation type="journal article" date="2019" name="Int. J. Syst. Evol. Microbiol.">
        <title>The Global Catalogue of Microorganisms (GCM) 10K type strain sequencing project: providing services to taxonomists for standard genome sequencing and annotation.</title>
        <authorList>
            <consortium name="The Broad Institute Genomics Platform"/>
            <consortium name="The Broad Institute Genome Sequencing Center for Infectious Disease"/>
            <person name="Wu L."/>
            <person name="Ma J."/>
        </authorList>
    </citation>
    <scope>NUCLEOTIDE SEQUENCE [LARGE SCALE GENOMIC DNA]</scope>
    <source>
        <strain evidence="7">PCU 347</strain>
    </source>
</reference>
<dbReference type="Pfam" id="PF02195">
    <property type="entry name" value="ParB_N"/>
    <property type="match status" value="1"/>
</dbReference>
<evidence type="ECO:0000256" key="2">
    <source>
        <dbReference type="ARBA" id="ARBA00022829"/>
    </source>
</evidence>
<evidence type="ECO:0000256" key="3">
    <source>
        <dbReference type="ARBA" id="ARBA00023125"/>
    </source>
</evidence>
<evidence type="ECO:0000313" key="7">
    <source>
        <dbReference type="Proteomes" id="UP001595824"/>
    </source>
</evidence>
<feature type="domain" description="ParB-like N-terminal" evidence="5">
    <location>
        <begin position="62"/>
        <end position="152"/>
    </location>
</feature>
<protein>
    <submittedName>
        <fullName evidence="6">ParB/RepB/Spo0J family partition protein</fullName>
    </submittedName>
</protein>